<feature type="compositionally biased region" description="Basic and acidic residues" evidence="1">
    <location>
        <begin position="34"/>
        <end position="57"/>
    </location>
</feature>
<evidence type="ECO:0000313" key="3">
    <source>
        <dbReference type="Proteomes" id="UP000305948"/>
    </source>
</evidence>
<evidence type="ECO:0000256" key="1">
    <source>
        <dbReference type="SAM" id="MobiDB-lite"/>
    </source>
</evidence>
<name>A0A5C3MP43_9AGAM</name>
<gene>
    <name evidence="2" type="ORF">OE88DRAFT_1738765</name>
</gene>
<dbReference type="AlphaFoldDB" id="A0A5C3MP43"/>
<organism evidence="2 3">
    <name type="scientific">Heliocybe sulcata</name>
    <dbReference type="NCBI Taxonomy" id="5364"/>
    <lineage>
        <taxon>Eukaryota</taxon>
        <taxon>Fungi</taxon>
        <taxon>Dikarya</taxon>
        <taxon>Basidiomycota</taxon>
        <taxon>Agaricomycotina</taxon>
        <taxon>Agaricomycetes</taxon>
        <taxon>Gloeophyllales</taxon>
        <taxon>Gloeophyllaceae</taxon>
        <taxon>Heliocybe</taxon>
    </lineage>
</organism>
<proteinExistence type="predicted"/>
<accession>A0A5C3MP43</accession>
<dbReference type="Proteomes" id="UP000305948">
    <property type="component" value="Unassembled WGS sequence"/>
</dbReference>
<keyword evidence="3" id="KW-1185">Reference proteome</keyword>
<sequence>MSATSGMSLACIEHLLFDEPGRLGVSRCESIGSDNRDDGVWDHGRSFNQSREQRVEA</sequence>
<evidence type="ECO:0000313" key="2">
    <source>
        <dbReference type="EMBL" id="TFK47064.1"/>
    </source>
</evidence>
<feature type="region of interest" description="Disordered" evidence="1">
    <location>
        <begin position="32"/>
        <end position="57"/>
    </location>
</feature>
<protein>
    <submittedName>
        <fullName evidence="2">Uncharacterized protein</fullName>
    </submittedName>
</protein>
<dbReference type="EMBL" id="ML213525">
    <property type="protein sequence ID" value="TFK47064.1"/>
    <property type="molecule type" value="Genomic_DNA"/>
</dbReference>
<reference evidence="2 3" key="1">
    <citation type="journal article" date="2019" name="Nat. Ecol. Evol.">
        <title>Megaphylogeny resolves global patterns of mushroom evolution.</title>
        <authorList>
            <person name="Varga T."/>
            <person name="Krizsan K."/>
            <person name="Foldi C."/>
            <person name="Dima B."/>
            <person name="Sanchez-Garcia M."/>
            <person name="Sanchez-Ramirez S."/>
            <person name="Szollosi G.J."/>
            <person name="Szarkandi J.G."/>
            <person name="Papp V."/>
            <person name="Albert L."/>
            <person name="Andreopoulos W."/>
            <person name="Angelini C."/>
            <person name="Antonin V."/>
            <person name="Barry K.W."/>
            <person name="Bougher N.L."/>
            <person name="Buchanan P."/>
            <person name="Buyck B."/>
            <person name="Bense V."/>
            <person name="Catcheside P."/>
            <person name="Chovatia M."/>
            <person name="Cooper J."/>
            <person name="Damon W."/>
            <person name="Desjardin D."/>
            <person name="Finy P."/>
            <person name="Geml J."/>
            <person name="Haridas S."/>
            <person name="Hughes K."/>
            <person name="Justo A."/>
            <person name="Karasinski D."/>
            <person name="Kautmanova I."/>
            <person name="Kiss B."/>
            <person name="Kocsube S."/>
            <person name="Kotiranta H."/>
            <person name="LaButti K.M."/>
            <person name="Lechner B.E."/>
            <person name="Liimatainen K."/>
            <person name="Lipzen A."/>
            <person name="Lukacs Z."/>
            <person name="Mihaltcheva S."/>
            <person name="Morgado L.N."/>
            <person name="Niskanen T."/>
            <person name="Noordeloos M.E."/>
            <person name="Ohm R.A."/>
            <person name="Ortiz-Santana B."/>
            <person name="Ovrebo C."/>
            <person name="Racz N."/>
            <person name="Riley R."/>
            <person name="Savchenko A."/>
            <person name="Shiryaev A."/>
            <person name="Soop K."/>
            <person name="Spirin V."/>
            <person name="Szebenyi C."/>
            <person name="Tomsovsky M."/>
            <person name="Tulloss R.E."/>
            <person name="Uehling J."/>
            <person name="Grigoriev I.V."/>
            <person name="Vagvolgyi C."/>
            <person name="Papp T."/>
            <person name="Martin F.M."/>
            <person name="Miettinen O."/>
            <person name="Hibbett D.S."/>
            <person name="Nagy L.G."/>
        </authorList>
    </citation>
    <scope>NUCLEOTIDE SEQUENCE [LARGE SCALE GENOMIC DNA]</scope>
    <source>
        <strain evidence="2 3">OMC1185</strain>
    </source>
</reference>